<protein>
    <submittedName>
        <fullName evidence="1">Uncharacterized protein</fullName>
    </submittedName>
</protein>
<name>A0A6C0H4L8_9ZZZZ</name>
<evidence type="ECO:0000313" key="1">
    <source>
        <dbReference type="EMBL" id="QHT75501.1"/>
    </source>
</evidence>
<dbReference type="AlphaFoldDB" id="A0A6C0H4L8"/>
<dbReference type="EMBL" id="MN739879">
    <property type="protein sequence ID" value="QHT75501.1"/>
    <property type="molecule type" value="Genomic_DNA"/>
</dbReference>
<sequence length="118" mass="14575">MELKQLLRIFNTKRKKNRKMEVGLYNLGNRRKTVIKRNMFVDILRNLKRHKTLNYNGLFGIYIDKRLYPIEYDLFSYICDYIVYYKTEKKSFETYLNEKIKKILETDIRTIYDIINEK</sequence>
<reference evidence="1" key="1">
    <citation type="journal article" date="2020" name="Nature">
        <title>Giant virus diversity and host interactions through global metagenomics.</title>
        <authorList>
            <person name="Schulz F."/>
            <person name="Roux S."/>
            <person name="Paez-Espino D."/>
            <person name="Jungbluth S."/>
            <person name="Walsh D.A."/>
            <person name="Denef V.J."/>
            <person name="McMahon K.D."/>
            <person name="Konstantinidis K.T."/>
            <person name="Eloe-Fadrosh E.A."/>
            <person name="Kyrpides N.C."/>
            <person name="Woyke T."/>
        </authorList>
    </citation>
    <scope>NUCLEOTIDE SEQUENCE</scope>
    <source>
        <strain evidence="1">GVMAG-M-3300023179-71</strain>
    </source>
</reference>
<accession>A0A6C0H4L8</accession>
<organism evidence="1">
    <name type="scientific">viral metagenome</name>
    <dbReference type="NCBI Taxonomy" id="1070528"/>
    <lineage>
        <taxon>unclassified sequences</taxon>
        <taxon>metagenomes</taxon>
        <taxon>organismal metagenomes</taxon>
    </lineage>
</organism>
<proteinExistence type="predicted"/>